<dbReference type="SMART" id="SM00256">
    <property type="entry name" value="FBOX"/>
    <property type="match status" value="1"/>
</dbReference>
<dbReference type="InterPro" id="IPR013187">
    <property type="entry name" value="F-box-assoc_dom_typ3"/>
</dbReference>
<dbReference type="PANTHER" id="PTHR31672">
    <property type="entry name" value="BNACNNG10540D PROTEIN"/>
    <property type="match status" value="1"/>
</dbReference>
<dbReference type="InterPro" id="IPR001810">
    <property type="entry name" value="F-box_dom"/>
</dbReference>
<evidence type="ECO:0000313" key="3">
    <source>
        <dbReference type="Proteomes" id="UP001152523"/>
    </source>
</evidence>
<keyword evidence="3" id="KW-1185">Reference proteome</keyword>
<dbReference type="InterPro" id="IPR036047">
    <property type="entry name" value="F-box-like_dom_sf"/>
</dbReference>
<dbReference type="PANTHER" id="PTHR31672:SF13">
    <property type="entry name" value="F-BOX PROTEIN CPR30-LIKE"/>
    <property type="match status" value="1"/>
</dbReference>
<dbReference type="InterPro" id="IPR050796">
    <property type="entry name" value="SCF_F-box_component"/>
</dbReference>
<dbReference type="EMBL" id="CAMAPF010000964">
    <property type="protein sequence ID" value="CAH9131055.1"/>
    <property type="molecule type" value="Genomic_DNA"/>
</dbReference>
<dbReference type="Pfam" id="PF00646">
    <property type="entry name" value="F-box"/>
    <property type="match status" value="1"/>
</dbReference>
<dbReference type="Gene3D" id="1.20.1280.50">
    <property type="match status" value="1"/>
</dbReference>
<proteinExistence type="predicted"/>
<dbReference type="AlphaFoldDB" id="A0AAV0F6C8"/>
<dbReference type="Pfam" id="PF08268">
    <property type="entry name" value="FBA_3"/>
    <property type="match status" value="1"/>
</dbReference>
<reference evidence="2" key="1">
    <citation type="submission" date="2022-07" db="EMBL/GenBank/DDBJ databases">
        <authorList>
            <person name="Macas J."/>
            <person name="Novak P."/>
            <person name="Neumann P."/>
        </authorList>
    </citation>
    <scope>NUCLEOTIDE SEQUENCE</scope>
</reference>
<sequence>MAEESRRDNIIQVFGRLLLKYLKPLYLLISQDSVLNNQHLSQTSLLKVILHLGSLAERIIMFYVSCLLPFYMPSQSGYLPQFEMRDVDLPMDIIIEILSRLPVKSLMRFKCISKSFCSLICNDPYLKMNHLNHAYRRMATLWFDFKTKTLYSCSISNLLPNESFRQDVVKLDVPDKLEGLCDIYRSCNGLFCVRNIGGSVFLWNPLTQELKKLPDCPTDVDVSTEPVFFKTVAYGLAYDPVSDDYTVLKMVCFNDIQNNFGSELYLCSVKTSWRRIEGFPCVDFDWSALNFFNGAFHWIARKVSGRGPRVLVSLNLTTEKYSVFALPQQSTHWRSPSLAVLNGNLALGFFCHGNYTVLVMEEYGNIESLAKIVSIRSDKVNCDSSCNPLYLFGDGRIMFLRSFMTRKRVDIYMDGELVSVDADASWNKMFDIGYHTYTDTLVSADIGLES</sequence>
<accession>A0AAV0F6C8</accession>
<dbReference type="PROSITE" id="PS50181">
    <property type="entry name" value="FBOX"/>
    <property type="match status" value="1"/>
</dbReference>
<comment type="caution">
    <text evidence="2">The sequence shown here is derived from an EMBL/GenBank/DDBJ whole genome shotgun (WGS) entry which is preliminary data.</text>
</comment>
<dbReference type="NCBIfam" id="TIGR01640">
    <property type="entry name" value="F_box_assoc_1"/>
    <property type="match status" value="1"/>
</dbReference>
<protein>
    <recommendedName>
        <fullName evidence="1">F-box domain-containing protein</fullName>
    </recommendedName>
</protein>
<name>A0AAV0F6C8_9ASTE</name>
<dbReference type="CDD" id="cd22157">
    <property type="entry name" value="F-box_AtFBW1-like"/>
    <property type="match status" value="1"/>
</dbReference>
<evidence type="ECO:0000259" key="1">
    <source>
        <dbReference type="PROSITE" id="PS50181"/>
    </source>
</evidence>
<gene>
    <name evidence="2" type="ORF">CEPIT_LOCUS31123</name>
</gene>
<organism evidence="2 3">
    <name type="scientific">Cuscuta epithymum</name>
    <dbReference type="NCBI Taxonomy" id="186058"/>
    <lineage>
        <taxon>Eukaryota</taxon>
        <taxon>Viridiplantae</taxon>
        <taxon>Streptophyta</taxon>
        <taxon>Embryophyta</taxon>
        <taxon>Tracheophyta</taxon>
        <taxon>Spermatophyta</taxon>
        <taxon>Magnoliopsida</taxon>
        <taxon>eudicotyledons</taxon>
        <taxon>Gunneridae</taxon>
        <taxon>Pentapetalae</taxon>
        <taxon>asterids</taxon>
        <taxon>lamiids</taxon>
        <taxon>Solanales</taxon>
        <taxon>Convolvulaceae</taxon>
        <taxon>Cuscuteae</taxon>
        <taxon>Cuscuta</taxon>
        <taxon>Cuscuta subgen. Cuscuta</taxon>
    </lineage>
</organism>
<dbReference type="InterPro" id="IPR017451">
    <property type="entry name" value="F-box-assoc_interact_dom"/>
</dbReference>
<dbReference type="Proteomes" id="UP001152523">
    <property type="component" value="Unassembled WGS sequence"/>
</dbReference>
<dbReference type="SUPFAM" id="SSF81383">
    <property type="entry name" value="F-box domain"/>
    <property type="match status" value="1"/>
</dbReference>
<feature type="domain" description="F-box" evidence="1">
    <location>
        <begin position="83"/>
        <end position="138"/>
    </location>
</feature>
<evidence type="ECO:0000313" key="2">
    <source>
        <dbReference type="EMBL" id="CAH9131055.1"/>
    </source>
</evidence>